<gene>
    <name evidence="2" type="ORF">A176_005997</name>
</gene>
<name>A0A0H4X686_9BACT</name>
<sequence length="71" mass="7868">MLPPSAPRGLWVDRHSADGVESGRLSGRRGRRQVGMWRVGVRMGLRHGAGRLLSPRPTKHPVGSYRVSSLR</sequence>
<keyword evidence="3" id="KW-1185">Reference proteome</keyword>
<dbReference type="STRING" id="1297742.A176_005997"/>
<evidence type="ECO:0000313" key="3">
    <source>
        <dbReference type="Proteomes" id="UP000009026"/>
    </source>
</evidence>
<proteinExistence type="predicted"/>
<evidence type="ECO:0000256" key="1">
    <source>
        <dbReference type="SAM" id="MobiDB-lite"/>
    </source>
</evidence>
<reference evidence="2 3" key="1">
    <citation type="journal article" date="2016" name="PLoS ONE">
        <title>Complete Genome Sequence and Comparative Genomics of a Novel Myxobacterium Myxococcus hansupus.</title>
        <authorList>
            <person name="Sharma G."/>
            <person name="Narwani T."/>
            <person name="Subramanian S."/>
        </authorList>
    </citation>
    <scope>NUCLEOTIDE SEQUENCE [LARGE SCALE GENOMIC DNA]</scope>
    <source>
        <strain evidence="3">mixupus</strain>
    </source>
</reference>
<dbReference type="Proteomes" id="UP000009026">
    <property type="component" value="Chromosome"/>
</dbReference>
<evidence type="ECO:0000313" key="2">
    <source>
        <dbReference type="EMBL" id="AKQ69085.1"/>
    </source>
</evidence>
<organism evidence="2 3">
    <name type="scientific">Pseudomyxococcus hansupus</name>
    <dbReference type="NCBI Taxonomy" id="1297742"/>
    <lineage>
        <taxon>Bacteria</taxon>
        <taxon>Pseudomonadati</taxon>
        <taxon>Myxococcota</taxon>
        <taxon>Myxococcia</taxon>
        <taxon>Myxococcales</taxon>
        <taxon>Cystobacterineae</taxon>
        <taxon>Myxococcaceae</taxon>
        <taxon>Pseudomyxococcus</taxon>
    </lineage>
</organism>
<accession>A0A0H4X686</accession>
<dbReference type="EMBL" id="CP012109">
    <property type="protein sequence ID" value="AKQ69085.1"/>
    <property type="molecule type" value="Genomic_DNA"/>
</dbReference>
<feature type="region of interest" description="Disordered" evidence="1">
    <location>
        <begin position="49"/>
        <end position="71"/>
    </location>
</feature>
<dbReference type="KEGG" id="mym:A176_005997"/>
<dbReference type="AlphaFoldDB" id="A0A0H4X686"/>
<protein>
    <submittedName>
        <fullName evidence="2">Uncharacterized protein</fullName>
    </submittedName>
</protein>